<keyword evidence="4" id="KW-1185">Reference proteome</keyword>
<keyword evidence="2" id="KW-0472">Membrane</keyword>
<feature type="transmembrane region" description="Helical" evidence="2">
    <location>
        <begin position="586"/>
        <end position="608"/>
    </location>
</feature>
<keyword evidence="2" id="KW-0812">Transmembrane</keyword>
<evidence type="ECO:0000256" key="1">
    <source>
        <dbReference type="SAM" id="MobiDB-lite"/>
    </source>
</evidence>
<feature type="region of interest" description="Disordered" evidence="1">
    <location>
        <begin position="1"/>
        <end position="55"/>
    </location>
</feature>
<feature type="compositionally biased region" description="Polar residues" evidence="1">
    <location>
        <begin position="103"/>
        <end position="115"/>
    </location>
</feature>
<organism evidence="3 4">
    <name type="scientific">Tetradesmus obliquus</name>
    <name type="common">Green alga</name>
    <name type="synonym">Acutodesmus obliquus</name>
    <dbReference type="NCBI Taxonomy" id="3088"/>
    <lineage>
        <taxon>Eukaryota</taxon>
        <taxon>Viridiplantae</taxon>
        <taxon>Chlorophyta</taxon>
        <taxon>core chlorophytes</taxon>
        <taxon>Chlorophyceae</taxon>
        <taxon>CS clade</taxon>
        <taxon>Sphaeropleales</taxon>
        <taxon>Scenedesmaceae</taxon>
        <taxon>Tetradesmus</taxon>
    </lineage>
</organism>
<proteinExistence type="predicted"/>
<dbReference type="AlphaFoldDB" id="A0A383VFS0"/>
<sequence length="691" mass="71145">MLQPSQDAPAAAEVPWWQQQRLQEAPAGADGGVPQRVLPSQYAYADEPQETPEQQAAIIQRLQDMMDANNSSACDANQGACSADSSSTATPSSNKEQQQQQQLPVTRQAASSPSSAAVDKPGSAYTGPDSQVTRKLTFISNSRIKLGLDMDRAGAISWLSSPVAPGFWRDRNLINVWDQGRLLQQSFYGCVDGSCWATNPWLWNPVQGGSWENEPGVTVKKDVKPSRLYVQGHPRNWGKQDLIKSVLLTSNITLKDNYGILKFAMKYNGKVTHPYMTQEVPALFVHRQFSVLAYYQGSRPWTSDKAITYAFPPGRNIYARPTEHWAAFVDPATGFGVGLFNPLAWHGITAYRIGEDGSDLPWDCSYFAHTIRMQLHVNMRQYNYTVYVTTGKLDEIRATFNKLRLTPGVMPSKSAAAPTDAAADAACASCLGQPTLGRNPVFGVPANYSAFDNVEAEPPRSEPSGSSSSSSGGSAAAAAATVVVGGAGQGGVSAPASASGLLVQIVGGLAGSSSSSSSSSSSNASDASGSEGKAAVSSGSTTGSVQGGTVLLGAGEQPPAAAADAASRASGAAGAKTGGGADGRTVAGGTVAAFVGCALLAGVALAVMRSKRLEAHQYSSSGGDGEHCGQAAAADGSARQGAAAIAAAAGSSVAATGTPRSAAAASPAPSPGVLTRSRAALASAQGRPSHA</sequence>
<dbReference type="InterPro" id="IPR052828">
    <property type="entry name" value="NELF-A_domain"/>
</dbReference>
<dbReference type="EMBL" id="FNXT01000363">
    <property type="protein sequence ID" value="SZX64031.1"/>
    <property type="molecule type" value="Genomic_DNA"/>
</dbReference>
<dbReference type="PANTHER" id="PTHR13328:SF4">
    <property type="entry name" value="NEGATIVE ELONGATION FACTOR A"/>
    <property type="match status" value="1"/>
</dbReference>
<evidence type="ECO:0000256" key="2">
    <source>
        <dbReference type="SAM" id="Phobius"/>
    </source>
</evidence>
<evidence type="ECO:0000313" key="3">
    <source>
        <dbReference type="EMBL" id="SZX64031.1"/>
    </source>
</evidence>
<gene>
    <name evidence="3" type="ORF">BQ4739_LOCUS4562</name>
</gene>
<accession>A0A383VFS0</accession>
<feature type="region of interest" description="Disordered" evidence="1">
    <location>
        <begin position="454"/>
        <end position="473"/>
    </location>
</feature>
<name>A0A383VFS0_TETOB</name>
<feature type="region of interest" description="Disordered" evidence="1">
    <location>
        <begin position="512"/>
        <end position="542"/>
    </location>
</feature>
<evidence type="ECO:0000313" key="4">
    <source>
        <dbReference type="Proteomes" id="UP000256970"/>
    </source>
</evidence>
<feature type="compositionally biased region" description="Low complexity" evidence="1">
    <location>
        <begin position="464"/>
        <end position="473"/>
    </location>
</feature>
<feature type="region of interest" description="Disordered" evidence="1">
    <location>
        <begin position="70"/>
        <end position="130"/>
    </location>
</feature>
<feature type="region of interest" description="Disordered" evidence="1">
    <location>
        <begin position="547"/>
        <end position="566"/>
    </location>
</feature>
<keyword evidence="2" id="KW-1133">Transmembrane helix</keyword>
<protein>
    <submittedName>
        <fullName evidence="3">Uncharacterized protein</fullName>
    </submittedName>
</protein>
<dbReference type="PANTHER" id="PTHR13328">
    <property type="entry name" value="NEGATIVE ELONGATION FACTOR A NELF-A"/>
    <property type="match status" value="1"/>
</dbReference>
<reference evidence="3 4" key="1">
    <citation type="submission" date="2016-10" db="EMBL/GenBank/DDBJ databases">
        <authorList>
            <person name="Cai Z."/>
        </authorList>
    </citation>
    <scope>NUCLEOTIDE SEQUENCE [LARGE SCALE GENOMIC DNA]</scope>
</reference>
<dbReference type="Proteomes" id="UP000256970">
    <property type="component" value="Unassembled WGS sequence"/>
</dbReference>
<feature type="compositionally biased region" description="Low complexity" evidence="1">
    <location>
        <begin position="82"/>
        <end position="102"/>
    </location>
</feature>